<feature type="signal peptide" evidence="2">
    <location>
        <begin position="1"/>
        <end position="19"/>
    </location>
</feature>
<comment type="caution">
    <text evidence="3">The sequence shown here is derived from an EMBL/GenBank/DDBJ whole genome shotgun (WGS) entry which is preliminary data.</text>
</comment>
<dbReference type="RefSeq" id="WP_283369983.1">
    <property type="nucleotide sequence ID" value="NZ_JASHID010000006.1"/>
</dbReference>
<dbReference type="PROSITE" id="PS00194">
    <property type="entry name" value="THIOREDOXIN_1"/>
    <property type="match status" value="1"/>
</dbReference>
<evidence type="ECO:0000313" key="4">
    <source>
        <dbReference type="Proteomes" id="UP001236569"/>
    </source>
</evidence>
<organism evidence="3 4">
    <name type="scientific">Flectobacillus longus</name>
    <dbReference type="NCBI Taxonomy" id="2984207"/>
    <lineage>
        <taxon>Bacteria</taxon>
        <taxon>Pseudomonadati</taxon>
        <taxon>Bacteroidota</taxon>
        <taxon>Cytophagia</taxon>
        <taxon>Cytophagales</taxon>
        <taxon>Flectobacillaceae</taxon>
        <taxon>Flectobacillus</taxon>
    </lineage>
</organism>
<dbReference type="Gene3D" id="3.40.30.10">
    <property type="entry name" value="Glutaredoxin"/>
    <property type="match status" value="1"/>
</dbReference>
<keyword evidence="2" id="KW-0732">Signal</keyword>
<dbReference type="InterPro" id="IPR036249">
    <property type="entry name" value="Thioredoxin-like_sf"/>
</dbReference>
<proteinExistence type="predicted"/>
<reference evidence="3 4" key="1">
    <citation type="submission" date="2023-05" db="EMBL/GenBank/DDBJ databases">
        <title>Novel species of genus Flectobacillus isolated from stream in China.</title>
        <authorList>
            <person name="Lu H."/>
        </authorList>
    </citation>
    <scope>NUCLEOTIDE SEQUENCE [LARGE SCALE GENOMIC DNA]</scope>
    <source>
        <strain evidence="3 4">DC10W</strain>
    </source>
</reference>
<evidence type="ECO:0000256" key="1">
    <source>
        <dbReference type="ARBA" id="ARBA00023284"/>
    </source>
</evidence>
<name>A0ABT6YMT0_9BACT</name>
<dbReference type="EMBL" id="JASHID010000006">
    <property type="protein sequence ID" value="MDI9864885.1"/>
    <property type="molecule type" value="Genomic_DNA"/>
</dbReference>
<dbReference type="InterPro" id="IPR017937">
    <property type="entry name" value="Thioredoxin_CS"/>
</dbReference>
<evidence type="ECO:0000256" key="2">
    <source>
        <dbReference type="SAM" id="SignalP"/>
    </source>
</evidence>
<dbReference type="Proteomes" id="UP001236569">
    <property type="component" value="Unassembled WGS sequence"/>
</dbReference>
<sequence>MKKIALLFVFVVGLVQAQAQVQRGGINFFRGTLKSAFTLAQAQNKPLFVEIYAIGCPHCENFKKTFDTNPRVGAFFNKKFVNYQLEVNSPEARAFRQKHNIYVLSTPLMSFWDKDEKLLHIQSAGDEQNNEAYIINMGERAINPQMQSATWKNYFKQGMNDDNFLIEYAYTCRLLCDTTDNLAAMRTYAQKQKPEMLSSPTNFVVLQKIIMDDENPLFINMMNHLEEFNKKFGAQNVKVTAENIVMYSLYCSRAQQYSPEKFTQMKEYLRRLGIDEQSIRGRFVWTESTVLFKAGKDLEAANLIDAFCKNIKQIDKKDATFIETFVKSKTTNSAALEKLDWIFKKK</sequence>
<dbReference type="Pfam" id="PF13899">
    <property type="entry name" value="Thioredoxin_7"/>
    <property type="match status" value="1"/>
</dbReference>
<evidence type="ECO:0000313" key="3">
    <source>
        <dbReference type="EMBL" id="MDI9864885.1"/>
    </source>
</evidence>
<keyword evidence="1" id="KW-0676">Redox-active center</keyword>
<gene>
    <name evidence="3" type="ORF">QM480_11155</name>
</gene>
<dbReference type="SUPFAM" id="SSF52833">
    <property type="entry name" value="Thioredoxin-like"/>
    <property type="match status" value="1"/>
</dbReference>
<keyword evidence="4" id="KW-1185">Reference proteome</keyword>
<accession>A0ABT6YMT0</accession>
<feature type="chain" id="PRO_5046589505" evidence="2">
    <location>
        <begin position="20"/>
        <end position="346"/>
    </location>
</feature>
<protein>
    <submittedName>
        <fullName evidence="3">Thioredoxin family protein</fullName>
    </submittedName>
</protein>